<reference evidence="1 2" key="1">
    <citation type="journal article" date="2022" name="bioRxiv">
        <title>The genome of the oomycete Peronosclerospora sorghi, a cosmopolitan pathogen of maize and sorghum, is inflated with dispersed pseudogenes.</title>
        <authorList>
            <person name="Fletcher K."/>
            <person name="Martin F."/>
            <person name="Isakeit T."/>
            <person name="Cavanaugh K."/>
            <person name="Magill C."/>
            <person name="Michelmore R."/>
        </authorList>
    </citation>
    <scope>NUCLEOTIDE SEQUENCE [LARGE SCALE GENOMIC DNA]</scope>
    <source>
        <strain evidence="1">P6</strain>
    </source>
</reference>
<sequence>MLRIWGWLCPFHTYEALCPALKKRNDPKSYNVFGRQELRVFLDLAAFLNRQRAFTEFHKIALYCLMAHCKDHRHIKGQNNNIEVIYVVSLLSTPNPLC</sequence>
<dbReference type="Proteomes" id="UP001163321">
    <property type="component" value="Chromosome 4"/>
</dbReference>
<evidence type="ECO:0000313" key="2">
    <source>
        <dbReference type="Proteomes" id="UP001163321"/>
    </source>
</evidence>
<proteinExistence type="predicted"/>
<keyword evidence="2" id="KW-1185">Reference proteome</keyword>
<organism evidence="1 2">
    <name type="scientific">Peronosclerospora sorghi</name>
    <dbReference type="NCBI Taxonomy" id="230839"/>
    <lineage>
        <taxon>Eukaryota</taxon>
        <taxon>Sar</taxon>
        <taxon>Stramenopiles</taxon>
        <taxon>Oomycota</taxon>
        <taxon>Peronosporomycetes</taxon>
        <taxon>Peronosporales</taxon>
        <taxon>Peronosporaceae</taxon>
        <taxon>Peronosclerospora</taxon>
    </lineage>
</organism>
<dbReference type="EMBL" id="CM047583">
    <property type="protein sequence ID" value="KAI9912999.1"/>
    <property type="molecule type" value="Genomic_DNA"/>
</dbReference>
<accession>A0ACC0W2N0</accession>
<name>A0ACC0W2N0_9STRA</name>
<protein>
    <submittedName>
        <fullName evidence="1">Uncharacterized protein</fullName>
    </submittedName>
</protein>
<gene>
    <name evidence="1" type="ORF">PsorP6_004906</name>
</gene>
<comment type="caution">
    <text evidence="1">The sequence shown here is derived from an EMBL/GenBank/DDBJ whole genome shotgun (WGS) entry which is preliminary data.</text>
</comment>
<evidence type="ECO:0000313" key="1">
    <source>
        <dbReference type="EMBL" id="KAI9912999.1"/>
    </source>
</evidence>